<proteinExistence type="predicted"/>
<organism evidence="2 3">
    <name type="scientific">Pantoea rwandensis</name>
    <dbReference type="NCBI Taxonomy" id="1076550"/>
    <lineage>
        <taxon>Bacteria</taxon>
        <taxon>Pseudomonadati</taxon>
        <taxon>Pseudomonadota</taxon>
        <taxon>Gammaproteobacteria</taxon>
        <taxon>Enterobacterales</taxon>
        <taxon>Erwiniaceae</taxon>
        <taxon>Pantoea</taxon>
    </lineage>
</organism>
<sequence>MKRAGVAGIALRARGANMYAEAEPATRRRAHGTVSNARERNGKTPQNAFERVWRGVFRGANQGCFGGGDTLPAGMVFRQG</sequence>
<reference evidence="2 3" key="1">
    <citation type="submission" date="2014-09" db="EMBL/GenBank/DDBJ databases">
        <authorList>
            <person name="Chan K.-G."/>
        </authorList>
    </citation>
    <scope>NUCLEOTIDE SEQUENCE [LARGE SCALE GENOMIC DNA]</scope>
    <source>
        <strain evidence="2 3">ND04</strain>
    </source>
</reference>
<evidence type="ECO:0000313" key="2">
    <source>
        <dbReference type="EMBL" id="AIR84880.1"/>
    </source>
</evidence>
<feature type="region of interest" description="Disordered" evidence="1">
    <location>
        <begin position="22"/>
        <end position="46"/>
    </location>
</feature>
<gene>
    <name evidence="2" type="ORF">LH22_05145</name>
</gene>
<keyword evidence="3" id="KW-1185">Reference proteome</keyword>
<evidence type="ECO:0000313" key="3">
    <source>
        <dbReference type="Proteomes" id="UP000029495"/>
    </source>
</evidence>
<dbReference type="Proteomes" id="UP000029495">
    <property type="component" value="Chromosome"/>
</dbReference>
<dbReference type="EMBL" id="CP009454">
    <property type="protein sequence ID" value="AIR84880.1"/>
    <property type="molecule type" value="Genomic_DNA"/>
</dbReference>
<evidence type="ECO:0000256" key="1">
    <source>
        <dbReference type="SAM" id="MobiDB-lite"/>
    </source>
</evidence>
<name>A0ABM5RG94_9GAMM</name>
<accession>A0ABM5RG94</accession>
<protein>
    <submittedName>
        <fullName evidence="2">Uncharacterized protein</fullName>
    </submittedName>
</protein>